<proteinExistence type="predicted"/>
<dbReference type="PANTHER" id="PTHR11063">
    <property type="entry name" value="GLUTAMATE SEMIALDEHYDE DEHYDROGENASE"/>
    <property type="match status" value="1"/>
</dbReference>
<dbReference type="GO" id="GO:0004350">
    <property type="term" value="F:glutamate-5-semialdehyde dehydrogenase activity"/>
    <property type="evidence" value="ECO:0007669"/>
    <property type="project" value="TreeGrafter"/>
</dbReference>
<gene>
    <name evidence="2" type="ORF">E5676_scaffold205G002040</name>
    <name evidence="1" type="ORF">E6C27_scaffold43052G002470</name>
</gene>
<dbReference type="Proteomes" id="UP000321947">
    <property type="component" value="Unassembled WGS sequence"/>
</dbReference>
<dbReference type="EMBL" id="SSTD01003946">
    <property type="protein sequence ID" value="TYK24414.1"/>
    <property type="molecule type" value="Genomic_DNA"/>
</dbReference>
<reference evidence="3 4" key="1">
    <citation type="submission" date="2019-08" db="EMBL/GenBank/DDBJ databases">
        <title>Draft genome sequences of two oriental melons (Cucumis melo L. var makuwa).</title>
        <authorList>
            <person name="Kwon S.-Y."/>
        </authorList>
    </citation>
    <scope>NUCLEOTIDE SEQUENCE [LARGE SCALE GENOMIC DNA]</scope>
    <source>
        <strain evidence="4">cv. Chang Bougi</strain>
        <strain evidence="3">cv. SW 3</strain>
        <tissue evidence="1">Leaf</tissue>
    </source>
</reference>
<evidence type="ECO:0000313" key="3">
    <source>
        <dbReference type="Proteomes" id="UP000321393"/>
    </source>
</evidence>
<evidence type="ECO:0000313" key="1">
    <source>
        <dbReference type="EMBL" id="KAA0055071.1"/>
    </source>
</evidence>
<comment type="caution">
    <text evidence="1">The sequence shown here is derived from an EMBL/GenBank/DDBJ whole genome shotgun (WGS) entry which is preliminary data.</text>
</comment>
<dbReference type="OrthoDB" id="1736848at2759"/>
<dbReference type="EMBL" id="SSTE01008633">
    <property type="protein sequence ID" value="KAA0055071.1"/>
    <property type="molecule type" value="Genomic_DNA"/>
</dbReference>
<protein>
    <submittedName>
        <fullName evidence="1">Delta-1-pyrroline-5-carboxylate synthase-like isoform X1</fullName>
    </submittedName>
</protein>
<dbReference type="Gene3D" id="3.40.605.10">
    <property type="entry name" value="Aldehyde Dehydrogenase, Chain A, domain 1"/>
    <property type="match status" value="1"/>
</dbReference>
<evidence type="ECO:0000313" key="4">
    <source>
        <dbReference type="Proteomes" id="UP000321947"/>
    </source>
</evidence>
<organism evidence="1 3">
    <name type="scientific">Cucumis melo var. makuwa</name>
    <name type="common">Oriental melon</name>
    <dbReference type="NCBI Taxonomy" id="1194695"/>
    <lineage>
        <taxon>Eukaryota</taxon>
        <taxon>Viridiplantae</taxon>
        <taxon>Streptophyta</taxon>
        <taxon>Embryophyta</taxon>
        <taxon>Tracheophyta</taxon>
        <taxon>Spermatophyta</taxon>
        <taxon>Magnoliopsida</taxon>
        <taxon>eudicotyledons</taxon>
        <taxon>Gunneridae</taxon>
        <taxon>Pentapetalae</taxon>
        <taxon>rosids</taxon>
        <taxon>fabids</taxon>
        <taxon>Cucurbitales</taxon>
        <taxon>Cucurbitaceae</taxon>
        <taxon>Benincaseae</taxon>
        <taxon>Cucumis</taxon>
    </lineage>
</organism>
<dbReference type="AlphaFoldDB" id="A0A5A7UNB6"/>
<name>A0A5A7UNB6_CUCMM</name>
<accession>A0A5A7UNB6</accession>
<dbReference type="PANTHER" id="PTHR11063:SF27">
    <property type="entry name" value="DELTA-1-PYRROLINE-5-CARBOXYLATE SYNTHASE"/>
    <property type="match status" value="1"/>
</dbReference>
<dbReference type="STRING" id="1194695.A0A5A7UNB6"/>
<dbReference type="InterPro" id="IPR016162">
    <property type="entry name" value="Ald_DH_N"/>
</dbReference>
<sequence>MKGTLFHKDAHLLTLALKSKDRRKILMDVTDVLEDNENIILAENSAVIKAPEKLASDLGLESVSCSFGVLLIVFKSRPDALVQVMMDIKSFSSIFLLVRSTTIFQFLAILVRD</sequence>
<dbReference type="Proteomes" id="UP000321393">
    <property type="component" value="Unassembled WGS sequence"/>
</dbReference>
<evidence type="ECO:0000313" key="2">
    <source>
        <dbReference type="EMBL" id="TYK24414.1"/>
    </source>
</evidence>